<evidence type="ECO:0000313" key="2">
    <source>
        <dbReference type="Proteomes" id="UP000186228"/>
    </source>
</evidence>
<keyword evidence="2" id="KW-1185">Reference proteome</keyword>
<evidence type="ECO:0008006" key="3">
    <source>
        <dbReference type="Google" id="ProtNLM"/>
    </source>
</evidence>
<reference evidence="2" key="1">
    <citation type="submission" date="2016-08" db="EMBL/GenBank/DDBJ databases">
        <authorList>
            <person name="Varghese N."/>
            <person name="Submissions Spin"/>
        </authorList>
    </citation>
    <scope>NUCLEOTIDE SEQUENCE [LARGE SCALE GENOMIC DNA]</scope>
    <source>
        <strain evidence="2">CCBAU 57015</strain>
    </source>
</reference>
<organism evidence="1 2">
    <name type="scientific">Rhizobium hainanense</name>
    <dbReference type="NCBI Taxonomy" id="52131"/>
    <lineage>
        <taxon>Bacteria</taxon>
        <taxon>Pseudomonadati</taxon>
        <taxon>Pseudomonadota</taxon>
        <taxon>Alphaproteobacteria</taxon>
        <taxon>Hyphomicrobiales</taxon>
        <taxon>Rhizobiaceae</taxon>
        <taxon>Rhizobium/Agrobacterium group</taxon>
        <taxon>Rhizobium</taxon>
    </lineage>
</organism>
<gene>
    <name evidence="1" type="ORF">GA0061100_103536</name>
</gene>
<proteinExistence type="predicted"/>
<accession>A0A1C3UY95</accession>
<name>A0A1C3UY95_9HYPH</name>
<dbReference type="Pfam" id="PF11154">
    <property type="entry name" value="DUF2934"/>
    <property type="match status" value="1"/>
</dbReference>
<sequence>MLESRDEWIKKRAYAIWEEEGHPSGRDFEHWAQASSERIALEKTAANGGTIDVKPKAKRKTAVAAAAIAEEKLAKPAKKVLKKTAAAKA</sequence>
<evidence type="ECO:0000313" key="1">
    <source>
        <dbReference type="EMBL" id="SCB20452.1"/>
    </source>
</evidence>
<dbReference type="Proteomes" id="UP000186228">
    <property type="component" value="Unassembled WGS sequence"/>
</dbReference>
<dbReference type="RefSeq" id="WP_075853152.1">
    <property type="nucleotide sequence ID" value="NZ_FMAC01000003.1"/>
</dbReference>
<dbReference type="AlphaFoldDB" id="A0A1C3UY95"/>
<dbReference type="STRING" id="52131.GA0061100_103536"/>
<dbReference type="OrthoDB" id="9811127at2"/>
<dbReference type="EMBL" id="FMAC01000003">
    <property type="protein sequence ID" value="SCB20452.1"/>
    <property type="molecule type" value="Genomic_DNA"/>
</dbReference>
<dbReference type="InterPro" id="IPR021327">
    <property type="entry name" value="DUF2934"/>
</dbReference>
<protein>
    <recommendedName>
        <fullName evidence="3">DUF2934 domain-containing protein</fullName>
    </recommendedName>
</protein>